<dbReference type="AlphaFoldDB" id="A0A6L2N314"/>
<organism evidence="2">
    <name type="scientific">Tanacetum cinerariifolium</name>
    <name type="common">Dalmatian daisy</name>
    <name type="synonym">Chrysanthemum cinerariifolium</name>
    <dbReference type="NCBI Taxonomy" id="118510"/>
    <lineage>
        <taxon>Eukaryota</taxon>
        <taxon>Viridiplantae</taxon>
        <taxon>Streptophyta</taxon>
        <taxon>Embryophyta</taxon>
        <taxon>Tracheophyta</taxon>
        <taxon>Spermatophyta</taxon>
        <taxon>Magnoliopsida</taxon>
        <taxon>eudicotyledons</taxon>
        <taxon>Gunneridae</taxon>
        <taxon>Pentapetalae</taxon>
        <taxon>asterids</taxon>
        <taxon>campanulids</taxon>
        <taxon>Asterales</taxon>
        <taxon>Asteraceae</taxon>
        <taxon>Asteroideae</taxon>
        <taxon>Anthemideae</taxon>
        <taxon>Anthemidinae</taxon>
        <taxon>Tanacetum</taxon>
    </lineage>
</organism>
<comment type="caution">
    <text evidence="2">The sequence shown here is derived from an EMBL/GenBank/DDBJ whole genome shotgun (WGS) entry which is preliminary data.</text>
</comment>
<reference evidence="2" key="1">
    <citation type="journal article" date="2019" name="Sci. Rep.">
        <title>Draft genome of Tanacetum cinerariifolium, the natural source of mosquito coil.</title>
        <authorList>
            <person name="Yamashiro T."/>
            <person name="Shiraishi A."/>
            <person name="Satake H."/>
            <person name="Nakayama K."/>
        </authorList>
    </citation>
    <scope>NUCLEOTIDE SEQUENCE</scope>
</reference>
<evidence type="ECO:0000313" key="2">
    <source>
        <dbReference type="EMBL" id="GEU79837.1"/>
    </source>
</evidence>
<evidence type="ECO:0000256" key="1">
    <source>
        <dbReference type="SAM" id="MobiDB-lite"/>
    </source>
</evidence>
<protein>
    <recommendedName>
        <fullName evidence="3">Reverse transcriptase domain-containing protein</fullName>
    </recommendedName>
</protein>
<feature type="region of interest" description="Disordered" evidence="1">
    <location>
        <begin position="204"/>
        <end position="229"/>
    </location>
</feature>
<dbReference type="EMBL" id="BKCJ010007957">
    <property type="protein sequence ID" value="GEU79837.1"/>
    <property type="molecule type" value="Genomic_DNA"/>
</dbReference>
<name>A0A6L2N314_TANCI</name>
<proteinExistence type="predicted"/>
<evidence type="ECO:0008006" key="3">
    <source>
        <dbReference type="Google" id="ProtNLM"/>
    </source>
</evidence>
<sequence>MKSIQTFLKKFNRISFIEIPKVLSRAWEKFFEIQHAQPEDINELLHKLLEDLQIISEELAEYINSSSWNHPAFYDDDDDDYSIQYNEYIENSSNAIAPVLPTKEPEYSLTDFDLDEAIHLVENLLYDNLSPQPPKELNAKIADTIVEFLSPTPIPIEDSDSQMEEIDLFLDTDGLMPPGIKNDDYDSERDIHFLKEFLSNDTPLLPKNESSNFDHHDDPSFSRPPPEPPDVEVFFEPDTDVEVFFEPDTGVLTAKVVEDISEHHMPNLLPTQPTICPNIDPLL</sequence>
<accession>A0A6L2N314</accession>
<gene>
    <name evidence="2" type="ORF">Tci_051815</name>
</gene>